<protein>
    <recommendedName>
        <fullName evidence="4">G domain-containing protein</fullName>
    </recommendedName>
</protein>
<comment type="caution">
    <text evidence="2">The sequence shown here is derived from an EMBL/GenBank/DDBJ whole genome shotgun (WGS) entry which is preliminary data.</text>
</comment>
<evidence type="ECO:0000256" key="1">
    <source>
        <dbReference type="SAM" id="MobiDB-lite"/>
    </source>
</evidence>
<dbReference type="Gene3D" id="3.40.50.300">
    <property type="entry name" value="P-loop containing nucleotide triphosphate hydrolases"/>
    <property type="match status" value="1"/>
</dbReference>
<gene>
    <name evidence="2" type="ORF">MIND_01345200</name>
</gene>
<evidence type="ECO:0008006" key="4">
    <source>
        <dbReference type="Google" id="ProtNLM"/>
    </source>
</evidence>
<dbReference type="SUPFAM" id="SSF52540">
    <property type="entry name" value="P-loop containing nucleoside triphosphate hydrolases"/>
    <property type="match status" value="1"/>
</dbReference>
<proteinExistence type="predicted"/>
<dbReference type="InterPro" id="IPR027417">
    <property type="entry name" value="P-loop_NTPase"/>
</dbReference>
<dbReference type="RefSeq" id="XP_037213448.1">
    <property type="nucleotide sequence ID" value="XM_037369892.1"/>
</dbReference>
<organism evidence="2 3">
    <name type="scientific">Mycena indigotica</name>
    <dbReference type="NCBI Taxonomy" id="2126181"/>
    <lineage>
        <taxon>Eukaryota</taxon>
        <taxon>Fungi</taxon>
        <taxon>Dikarya</taxon>
        <taxon>Basidiomycota</taxon>
        <taxon>Agaricomycotina</taxon>
        <taxon>Agaricomycetes</taxon>
        <taxon>Agaricomycetidae</taxon>
        <taxon>Agaricales</taxon>
        <taxon>Marasmiineae</taxon>
        <taxon>Mycenaceae</taxon>
        <taxon>Mycena</taxon>
    </lineage>
</organism>
<dbReference type="AlphaFoldDB" id="A0A8H6VVE9"/>
<dbReference type="OrthoDB" id="59699at2759"/>
<keyword evidence="3" id="KW-1185">Reference proteome</keyword>
<accession>A0A8H6VVE9</accession>
<reference evidence="2" key="1">
    <citation type="submission" date="2020-05" db="EMBL/GenBank/DDBJ databases">
        <title>Mycena genomes resolve the evolution of fungal bioluminescence.</title>
        <authorList>
            <person name="Tsai I.J."/>
        </authorList>
    </citation>
    <scope>NUCLEOTIDE SEQUENCE</scope>
    <source>
        <strain evidence="2">171206Taipei</strain>
    </source>
</reference>
<feature type="region of interest" description="Disordered" evidence="1">
    <location>
        <begin position="398"/>
        <end position="419"/>
    </location>
</feature>
<dbReference type="CDD" id="cd00882">
    <property type="entry name" value="Ras_like_GTPase"/>
    <property type="match status" value="1"/>
</dbReference>
<dbReference type="Proteomes" id="UP000636479">
    <property type="component" value="Unassembled WGS sequence"/>
</dbReference>
<evidence type="ECO:0000313" key="2">
    <source>
        <dbReference type="EMBL" id="KAF7289719.1"/>
    </source>
</evidence>
<evidence type="ECO:0000313" key="3">
    <source>
        <dbReference type="Proteomes" id="UP000636479"/>
    </source>
</evidence>
<dbReference type="GeneID" id="59352408"/>
<name>A0A8H6VVE9_9AGAR</name>
<sequence length="447" mass="49846">MNETETSTPILRILVTGRVGADKTALLRKVCGSSYQVISGENDIEREIQPPDQRYVYHDSPGSDTTSDPDLWSMKAFVDRRAQTNALSQRLHAIWYCIRTDTNVSVARSDQYVFNEGIAGDVPIIIVFTKYLGLVARAYGELRKTFQAERVESKEKLLGRAAELLQSRYIQPLQAMRHPPRHFVRIGDMSFSLVDILSLTTPPDLLDEQTTCDELLQITQEMLAGDALKPIILAVQQKNLDSCIAAAIRDCLDSEVSQNLTTLPSTILPHFPHVWRVSISDEEPIDRQREPVQPQDSLLVRCNWAAVHGITQNQVKNIRKCASTLSDLNPFPDLRAHAKRAEIIAAICICVEETFMDQSNSSPAVDFPAAFRTAAEAYFSPNSSIRVSVTRKIAKLSPQDYREASTTDTETAHPSPTRKAATKLVEMITAHRLRLPVISPPSRTSPG</sequence>
<dbReference type="EMBL" id="JACAZF010000016">
    <property type="protein sequence ID" value="KAF7289719.1"/>
    <property type="molecule type" value="Genomic_DNA"/>
</dbReference>